<comment type="caution">
    <text evidence="3">The sequence shown here is derived from an EMBL/GenBank/DDBJ whole genome shotgun (WGS) entry which is preliminary data.</text>
</comment>
<gene>
    <name evidence="3" type="ORF">AAG747_13785</name>
</gene>
<proteinExistence type="predicted"/>
<reference evidence="3 4" key="1">
    <citation type="submission" date="2024-04" db="EMBL/GenBank/DDBJ databases">
        <title>Novel genus in family Flammeovirgaceae.</title>
        <authorList>
            <person name="Nguyen T.H."/>
            <person name="Vuong T.Q."/>
            <person name="Le H."/>
            <person name="Kim S.-G."/>
        </authorList>
    </citation>
    <scope>NUCLEOTIDE SEQUENCE [LARGE SCALE GENOMIC DNA]</scope>
    <source>
        <strain evidence="3 4">JCM 23209</strain>
    </source>
</reference>
<name>A0AAW9S9F4_9BACT</name>
<dbReference type="InterPro" id="IPR018146">
    <property type="entry name" value="Glyoxalase_1_CS"/>
</dbReference>
<evidence type="ECO:0000313" key="3">
    <source>
        <dbReference type="EMBL" id="MEN7548989.1"/>
    </source>
</evidence>
<dbReference type="InterPro" id="IPR004360">
    <property type="entry name" value="Glyas_Fos-R_dOase_dom"/>
</dbReference>
<dbReference type="Gene3D" id="3.10.180.10">
    <property type="entry name" value="2,3-Dihydroxybiphenyl 1,2-Dioxygenase, domain 1"/>
    <property type="match status" value="1"/>
</dbReference>
<dbReference type="AlphaFoldDB" id="A0AAW9S9F4"/>
<dbReference type="SUPFAM" id="SSF54593">
    <property type="entry name" value="Glyoxalase/Bleomycin resistance protein/Dihydroxybiphenyl dioxygenase"/>
    <property type="match status" value="1"/>
</dbReference>
<dbReference type="PANTHER" id="PTHR46142">
    <property type="match status" value="1"/>
</dbReference>
<accession>A0AAW9S9F4</accession>
<protein>
    <submittedName>
        <fullName evidence="3">VOC family protein</fullName>
    </submittedName>
</protein>
<dbReference type="InterPro" id="IPR037523">
    <property type="entry name" value="VOC_core"/>
</dbReference>
<dbReference type="PROSITE" id="PS00934">
    <property type="entry name" value="GLYOXALASE_I_1"/>
    <property type="match status" value="1"/>
</dbReference>
<dbReference type="Proteomes" id="UP001403385">
    <property type="component" value="Unassembled WGS sequence"/>
</dbReference>
<dbReference type="RefSeq" id="WP_346821762.1">
    <property type="nucleotide sequence ID" value="NZ_JBDKWZ010000007.1"/>
</dbReference>
<organism evidence="3 4">
    <name type="scientific">Rapidithrix thailandica</name>
    <dbReference type="NCBI Taxonomy" id="413964"/>
    <lineage>
        <taxon>Bacteria</taxon>
        <taxon>Pseudomonadati</taxon>
        <taxon>Bacteroidota</taxon>
        <taxon>Cytophagia</taxon>
        <taxon>Cytophagales</taxon>
        <taxon>Flammeovirgaceae</taxon>
        <taxon>Rapidithrix</taxon>
    </lineage>
</organism>
<dbReference type="GO" id="GO:0046872">
    <property type="term" value="F:metal ion binding"/>
    <property type="evidence" value="ECO:0007669"/>
    <property type="project" value="UniProtKB-KW"/>
</dbReference>
<dbReference type="InterPro" id="IPR029068">
    <property type="entry name" value="Glyas_Bleomycin-R_OHBP_Dase"/>
</dbReference>
<evidence type="ECO:0000256" key="1">
    <source>
        <dbReference type="ARBA" id="ARBA00022723"/>
    </source>
</evidence>
<dbReference type="Pfam" id="PF00903">
    <property type="entry name" value="Glyoxalase"/>
    <property type="match status" value="1"/>
</dbReference>
<dbReference type="PANTHER" id="PTHR46142:SF3">
    <property type="entry name" value="F18B13.24 PROTEIN"/>
    <property type="match status" value="1"/>
</dbReference>
<dbReference type="GO" id="GO:0004462">
    <property type="term" value="F:lactoylglutathione lyase activity"/>
    <property type="evidence" value="ECO:0007669"/>
    <property type="project" value="InterPro"/>
</dbReference>
<feature type="domain" description="VOC" evidence="2">
    <location>
        <begin position="5"/>
        <end position="122"/>
    </location>
</feature>
<keyword evidence="1" id="KW-0479">Metal-binding</keyword>
<dbReference type="PROSITE" id="PS51819">
    <property type="entry name" value="VOC"/>
    <property type="match status" value="1"/>
</dbReference>
<dbReference type="EMBL" id="JBDKWZ010000007">
    <property type="protein sequence ID" value="MEN7548989.1"/>
    <property type="molecule type" value="Genomic_DNA"/>
</dbReference>
<sequence>MKVIELNHVAIHVEDVEKSVAFYRDVLGLRPKARPAFDFPGAWFYLGEDHELHIIGIRSKEVPVASAPRGAHFALQVDSVDSFAAKFQELAVVHRPIKNRPDGAKQLFLADPDGYYIELTEYSS</sequence>
<keyword evidence="4" id="KW-1185">Reference proteome</keyword>
<evidence type="ECO:0000313" key="4">
    <source>
        <dbReference type="Proteomes" id="UP001403385"/>
    </source>
</evidence>
<evidence type="ECO:0000259" key="2">
    <source>
        <dbReference type="PROSITE" id="PS51819"/>
    </source>
</evidence>